<dbReference type="InterPro" id="IPR043502">
    <property type="entry name" value="DNA/RNA_pol_sf"/>
</dbReference>
<keyword evidence="5" id="KW-0863">Zinc-finger</keyword>
<dbReference type="PROSITE" id="PS50158">
    <property type="entry name" value="ZF_CCHC"/>
    <property type="match status" value="1"/>
</dbReference>
<dbReference type="GO" id="GO:0004190">
    <property type="term" value="F:aspartic-type endopeptidase activity"/>
    <property type="evidence" value="ECO:0007669"/>
    <property type="project" value="UniProtKB-KW"/>
</dbReference>
<dbReference type="PROSITE" id="PS50994">
    <property type="entry name" value="INTEGRASE"/>
    <property type="match status" value="1"/>
</dbReference>
<keyword evidence="5" id="KW-0862">Zinc</keyword>
<keyword evidence="3" id="KW-0064">Aspartyl protease</keyword>
<evidence type="ECO:0000256" key="2">
    <source>
        <dbReference type="ARBA" id="ARBA00022723"/>
    </source>
</evidence>
<evidence type="ECO:0000256" key="1">
    <source>
        <dbReference type="ARBA" id="ARBA00022670"/>
    </source>
</evidence>
<dbReference type="InterPro" id="IPR057670">
    <property type="entry name" value="SH3_retrovirus"/>
</dbReference>
<dbReference type="Pfam" id="PF07727">
    <property type="entry name" value="RVT_2"/>
    <property type="match status" value="1"/>
</dbReference>
<dbReference type="GO" id="GO:0006508">
    <property type="term" value="P:proteolysis"/>
    <property type="evidence" value="ECO:0007669"/>
    <property type="project" value="UniProtKB-KW"/>
</dbReference>
<keyword evidence="4" id="KW-0378">Hydrolase</keyword>
<evidence type="ECO:0000256" key="5">
    <source>
        <dbReference type="PROSITE-ProRule" id="PRU00047"/>
    </source>
</evidence>
<dbReference type="InterPro" id="IPR001584">
    <property type="entry name" value="Integrase_cat-core"/>
</dbReference>
<evidence type="ECO:0000313" key="10">
    <source>
        <dbReference type="Proteomes" id="UP001374535"/>
    </source>
</evidence>
<organism evidence="9 10">
    <name type="scientific">Vigna mungo</name>
    <name type="common">Black gram</name>
    <name type="synonym">Phaseolus mungo</name>
    <dbReference type="NCBI Taxonomy" id="3915"/>
    <lineage>
        <taxon>Eukaryota</taxon>
        <taxon>Viridiplantae</taxon>
        <taxon>Streptophyta</taxon>
        <taxon>Embryophyta</taxon>
        <taxon>Tracheophyta</taxon>
        <taxon>Spermatophyta</taxon>
        <taxon>Magnoliopsida</taxon>
        <taxon>eudicotyledons</taxon>
        <taxon>Gunneridae</taxon>
        <taxon>Pentapetalae</taxon>
        <taxon>rosids</taxon>
        <taxon>fabids</taxon>
        <taxon>Fabales</taxon>
        <taxon>Fabaceae</taxon>
        <taxon>Papilionoideae</taxon>
        <taxon>50 kb inversion clade</taxon>
        <taxon>NPAAA clade</taxon>
        <taxon>indigoferoid/millettioid clade</taxon>
        <taxon>Phaseoleae</taxon>
        <taxon>Vigna</taxon>
    </lineage>
</organism>
<dbReference type="Pfam" id="PF22936">
    <property type="entry name" value="Pol_BBD"/>
    <property type="match status" value="1"/>
</dbReference>
<evidence type="ECO:0000256" key="6">
    <source>
        <dbReference type="SAM" id="MobiDB-lite"/>
    </source>
</evidence>
<evidence type="ECO:0000259" key="8">
    <source>
        <dbReference type="PROSITE" id="PS50994"/>
    </source>
</evidence>
<keyword evidence="2" id="KW-0479">Metal-binding</keyword>
<proteinExistence type="predicted"/>
<dbReference type="GO" id="GO:0008270">
    <property type="term" value="F:zinc ion binding"/>
    <property type="evidence" value="ECO:0007669"/>
    <property type="project" value="UniProtKB-KW"/>
</dbReference>
<evidence type="ECO:0000256" key="3">
    <source>
        <dbReference type="ARBA" id="ARBA00022750"/>
    </source>
</evidence>
<sequence>MTETVKPQTGGSKKPTSPYDLNSNDNPGFLDGTHQQPGDGTSEIEDWWTVQSMLVSWIMNTIEPTLRSTMTYAETAKEVWEDIKDHFSVVNGPRIQQLKAELADCKQQGMTMVSYYEKLKTLWDELANYEQIPRCLCGGCKCDIASKLEKRREEERVHQFLMGLDDASYGTVCSNVLVGDPLPSLNRVYVILVQEERVKTINRSKEERGAVMGLAVQARYKAKVRTDTKDKSMVCSYCGKAGHDAKNCFQVIRYPEWWSDCPRNEGGTNNKNQHRNGISTGRGKGGVARANATHVVGNHVTRCDPEPGKSELPSLSNEQWQTLVEMLNNRKTCENEKMTGKHSNDLWIIDTGASNHMTGNLKNFSEKRTIQGCPMGLPDGEQVIATKEGTVILDGGLKLENVLYVPKLQCNLISVSQMIDQTKCVVHFTENTSKMLIGAGERKDGLYLYHGVQHATVYQTHTHNHLDLWHKRMGHPSFKVVQLIPNASSSRRECFNKVCEVCERAKQTKDKFPLSTFRATTIFDLIHCDLWGPYRTPSSCGASYFLTLVDDYSRGVWIYLLKDKREVSQSMINFFALIERQFEKRVKVVRSDNGTEFTCLKRYFLDHGIIHQKSCADTPQQNERVERKHRHILNIARVLRFQGRLPIRFWGECILTAGYLINLTPSPTLGGKTPYELIHGKSPSYDHLRVFGSLFYAHNQDRKGDKFDSKSRKCIFVAYPYGQKGWKLFDLEKEAFFVSRDVKFVETTFPFEEAIITSLTQCLEPVLETQNCTNATSDGNNERESNIASSSQLGRGHRIKQSSVKLRDYVTNTMIKLSPSVRSSITSHHSAVQDSRWQAAMANELQALQNNGTWTLSTLPPGKKALGCKWIYKIKYHSDGTVERFKARLVILGNYQVEGINYTKTFAPVAKMVTVRIVLAVAAAKAWELHQMDVHNAFLHGELQEDVYMKLPPDFMVEQEGMVCKLHKSLYGLRQAPRCWFSKLSAALKKYGFRKSCSDYSLFTLRTATINIVVLVYVDDLIISGDDFEAIHRFKLYLHTCFHMKDLGRLKYFLGVEVARSTTGIYLCQRKYALDIILEAGLLGAKPTPLPLEENHRLALAEGPLLSDPARYRRLVGRLIYLCFIRPELSYRNPRQGILLRSDSDLNLYGWCDSDWAGCPLTRKSVTGWFISLGRSPISWKTKKQHTVSRSSAEVKYRSMANTICELKWLKDILSNLGVSHPHPIHIHCDSQSALHIAKNPVFHERTKHIEVDCHFIRDEVLKNNVQLSYVPSRTQFADIFTKALGTKQFLFLLSKLGIQNLHAPT</sequence>
<feature type="region of interest" description="Disordered" evidence="6">
    <location>
        <begin position="265"/>
        <end position="288"/>
    </location>
</feature>
<dbReference type="Pfam" id="PF03732">
    <property type="entry name" value="Retrotrans_gag"/>
    <property type="match status" value="1"/>
</dbReference>
<dbReference type="InterPro" id="IPR039537">
    <property type="entry name" value="Retrotran_Ty1/copia-like"/>
</dbReference>
<dbReference type="GO" id="GO:0003676">
    <property type="term" value="F:nucleic acid binding"/>
    <property type="evidence" value="ECO:0007669"/>
    <property type="project" value="InterPro"/>
</dbReference>
<gene>
    <name evidence="9" type="ORF">V8G54_027905</name>
</gene>
<feature type="region of interest" description="Disordered" evidence="6">
    <location>
        <begin position="773"/>
        <end position="799"/>
    </location>
</feature>
<dbReference type="InterPro" id="IPR054722">
    <property type="entry name" value="PolX-like_BBD"/>
</dbReference>
<dbReference type="Proteomes" id="UP001374535">
    <property type="component" value="Chromosome 9"/>
</dbReference>
<dbReference type="GO" id="GO:0015074">
    <property type="term" value="P:DNA integration"/>
    <property type="evidence" value="ECO:0007669"/>
    <property type="project" value="InterPro"/>
</dbReference>
<dbReference type="EMBL" id="CP144692">
    <property type="protein sequence ID" value="WVY95754.1"/>
    <property type="molecule type" value="Genomic_DNA"/>
</dbReference>
<dbReference type="Pfam" id="PF25597">
    <property type="entry name" value="SH3_retrovirus"/>
    <property type="match status" value="1"/>
</dbReference>
<dbReference type="CDD" id="cd09272">
    <property type="entry name" value="RNase_HI_RT_Ty1"/>
    <property type="match status" value="1"/>
</dbReference>
<dbReference type="InterPro" id="IPR012337">
    <property type="entry name" value="RNaseH-like_sf"/>
</dbReference>
<dbReference type="InterPro" id="IPR013103">
    <property type="entry name" value="RVT_2"/>
</dbReference>
<dbReference type="InterPro" id="IPR036397">
    <property type="entry name" value="RNaseH_sf"/>
</dbReference>
<dbReference type="PANTHER" id="PTHR42648:SF31">
    <property type="entry name" value="RNA-DIRECTED DNA POLYMERASE"/>
    <property type="match status" value="1"/>
</dbReference>
<feature type="region of interest" description="Disordered" evidence="6">
    <location>
        <begin position="1"/>
        <end position="42"/>
    </location>
</feature>
<evidence type="ECO:0008006" key="11">
    <source>
        <dbReference type="Google" id="ProtNLM"/>
    </source>
</evidence>
<feature type="compositionally biased region" description="Polar residues" evidence="6">
    <location>
        <begin position="266"/>
        <end position="279"/>
    </location>
</feature>
<name>A0AAQ3MQG8_VIGMU</name>
<keyword evidence="1" id="KW-0645">Protease</keyword>
<dbReference type="SUPFAM" id="SSF53098">
    <property type="entry name" value="Ribonuclease H-like"/>
    <property type="match status" value="1"/>
</dbReference>
<dbReference type="Gene3D" id="3.30.420.10">
    <property type="entry name" value="Ribonuclease H-like superfamily/Ribonuclease H"/>
    <property type="match status" value="1"/>
</dbReference>
<keyword evidence="10" id="KW-1185">Reference proteome</keyword>
<dbReference type="InterPro" id="IPR005162">
    <property type="entry name" value="Retrotrans_gag_dom"/>
</dbReference>
<evidence type="ECO:0000259" key="7">
    <source>
        <dbReference type="PROSITE" id="PS50158"/>
    </source>
</evidence>
<dbReference type="PANTHER" id="PTHR42648">
    <property type="entry name" value="TRANSPOSASE, PUTATIVE-RELATED"/>
    <property type="match status" value="1"/>
</dbReference>
<evidence type="ECO:0000313" key="9">
    <source>
        <dbReference type="EMBL" id="WVY95754.1"/>
    </source>
</evidence>
<accession>A0AAQ3MQG8</accession>
<dbReference type="Pfam" id="PF00665">
    <property type="entry name" value="rve"/>
    <property type="match status" value="1"/>
</dbReference>
<reference evidence="9 10" key="1">
    <citation type="journal article" date="2023" name="Life. Sci Alliance">
        <title>Evolutionary insights into 3D genome organization and epigenetic landscape of Vigna mungo.</title>
        <authorList>
            <person name="Junaid A."/>
            <person name="Singh B."/>
            <person name="Bhatia S."/>
        </authorList>
    </citation>
    <scope>NUCLEOTIDE SEQUENCE [LARGE SCALE GENOMIC DNA]</scope>
    <source>
        <strain evidence="9">Urdbean</strain>
    </source>
</reference>
<protein>
    <recommendedName>
        <fullName evidence="11">Retrovirus-related Pol polyprotein from transposon TNT 1-94</fullName>
    </recommendedName>
</protein>
<dbReference type="InterPro" id="IPR025724">
    <property type="entry name" value="GAG-pre-integrase_dom"/>
</dbReference>
<dbReference type="SUPFAM" id="SSF56672">
    <property type="entry name" value="DNA/RNA polymerases"/>
    <property type="match status" value="1"/>
</dbReference>
<feature type="domain" description="Integrase catalytic" evidence="8">
    <location>
        <begin position="509"/>
        <end position="682"/>
    </location>
</feature>
<feature type="domain" description="CCHC-type" evidence="7">
    <location>
        <begin position="235"/>
        <end position="248"/>
    </location>
</feature>
<evidence type="ECO:0000256" key="4">
    <source>
        <dbReference type="ARBA" id="ARBA00022801"/>
    </source>
</evidence>
<dbReference type="Pfam" id="PF13976">
    <property type="entry name" value="gag_pre-integrs"/>
    <property type="match status" value="1"/>
</dbReference>
<feature type="compositionally biased region" description="Polar residues" evidence="6">
    <location>
        <begin position="1"/>
        <end position="26"/>
    </location>
</feature>
<dbReference type="InterPro" id="IPR001878">
    <property type="entry name" value="Znf_CCHC"/>
</dbReference>